<evidence type="ECO:0000313" key="8">
    <source>
        <dbReference type="Proteomes" id="UP000293045"/>
    </source>
</evidence>
<reference evidence="7 8" key="1">
    <citation type="submission" date="2017-12" db="EMBL/GenBank/DDBJ databases">
        <authorList>
            <person name="Pombert J.-F."/>
            <person name="Haag K.L."/>
            <person name="Ebert D."/>
        </authorList>
    </citation>
    <scope>NUCLEOTIDE SEQUENCE [LARGE SCALE GENOMIC DNA]</scope>
    <source>
        <strain evidence="7">IL-BN-2</strain>
    </source>
</reference>
<comment type="caution">
    <text evidence="7">The sequence shown here is derived from an EMBL/GenBank/DDBJ whole genome shotgun (WGS) entry which is preliminary data.</text>
</comment>
<evidence type="ECO:0000259" key="6">
    <source>
        <dbReference type="Pfam" id="PF00136"/>
    </source>
</evidence>
<dbReference type="SMART" id="SM00486">
    <property type="entry name" value="POLBc"/>
    <property type="match status" value="1"/>
</dbReference>
<dbReference type="GO" id="GO:1902975">
    <property type="term" value="P:mitotic DNA replication initiation"/>
    <property type="evidence" value="ECO:0007669"/>
    <property type="project" value="TreeGrafter"/>
</dbReference>
<dbReference type="InterPro" id="IPR006134">
    <property type="entry name" value="DNA-dir_DNA_pol_B_multi_dom"/>
</dbReference>
<evidence type="ECO:0000256" key="3">
    <source>
        <dbReference type="ARBA" id="ARBA00022695"/>
    </source>
</evidence>
<dbReference type="GO" id="GO:0006272">
    <property type="term" value="P:leading strand elongation"/>
    <property type="evidence" value="ECO:0007669"/>
    <property type="project" value="TreeGrafter"/>
</dbReference>
<keyword evidence="5" id="KW-0235">DNA replication</keyword>
<dbReference type="InterPro" id="IPR023211">
    <property type="entry name" value="DNA_pol_palm_dom_sf"/>
</dbReference>
<dbReference type="VEuPathDB" id="MicrosporidiaDB:CWI39_0501p0020"/>
<dbReference type="EC" id="2.7.7.7" evidence="5"/>
<dbReference type="InterPro" id="IPR042087">
    <property type="entry name" value="DNA_pol_B_thumb"/>
</dbReference>
<dbReference type="PRINTS" id="PR00106">
    <property type="entry name" value="DNAPOLB"/>
</dbReference>
<dbReference type="GO" id="GO:0003682">
    <property type="term" value="F:chromatin binding"/>
    <property type="evidence" value="ECO:0007669"/>
    <property type="project" value="TreeGrafter"/>
</dbReference>
<evidence type="ECO:0000256" key="5">
    <source>
        <dbReference type="RuleBase" id="RU000442"/>
    </source>
</evidence>
<dbReference type="InterPro" id="IPR043502">
    <property type="entry name" value="DNA/RNA_pol_sf"/>
</dbReference>
<gene>
    <name evidence="7" type="ORF">CWI39_0501p0020</name>
</gene>
<dbReference type="Pfam" id="PF00136">
    <property type="entry name" value="DNA_pol_B"/>
    <property type="match status" value="1"/>
</dbReference>
<dbReference type="GO" id="GO:0000166">
    <property type="term" value="F:nucleotide binding"/>
    <property type="evidence" value="ECO:0007669"/>
    <property type="project" value="InterPro"/>
</dbReference>
<organism evidence="7 8">
    <name type="scientific">Hamiltosporidium magnivora</name>
    <dbReference type="NCBI Taxonomy" id="148818"/>
    <lineage>
        <taxon>Eukaryota</taxon>
        <taxon>Fungi</taxon>
        <taxon>Fungi incertae sedis</taxon>
        <taxon>Microsporidia</taxon>
        <taxon>Dubosqiidae</taxon>
        <taxon>Hamiltosporidium</taxon>
    </lineage>
</organism>
<protein>
    <recommendedName>
        <fullName evidence="5">DNA polymerase</fullName>
        <ecNumber evidence="5">2.7.7.7</ecNumber>
    </recommendedName>
</protein>
<dbReference type="VEuPathDB" id="MicrosporidiaDB:CWI36_0977p0010"/>
<evidence type="ECO:0000256" key="1">
    <source>
        <dbReference type="ARBA" id="ARBA00005755"/>
    </source>
</evidence>
<sequence>MYFYLLHIKQLNDSSVMLYGHKILSEEKPKTFNLSELKTERIKMKIDKIFSPVYFYGKDLDSLKKEISDFCIKKNILFEIEEITKKNYFNESLPENLKVLKLCSNINFMTNTLKSTNIISSFKEFTTPLENIIISKKIMGPGLIYISDYQENMHGEISVENINFINFLENTEFPFLTYSYISVKIIRNEIIEFCMKIIYNKEIKNYFGFVKGTNLRENKGYEDFKNNYNQISQFKNEFTSVEIYKNFEQMKLKIKEILISEKVDICIFHNLHENIYKNYISDEIIICDLFVVAPDFIKGRDYSLEEICKTLDIKLPNKNYKKSLEIESFFELERNCGIIIESFKILNILDLYKQMTEISGNLLSRTFQNQRAERIEYFLLHEFYEKEWIFPKKNKLFLNENEKSNFFDSNQENDRNKEEDKGYKGGLVLNPNRGFYETLVLLLDFNSLYPSIIQEFNVCFSTVGIFKFNEKNIENDLEICNNSLNKEVGILPKVLKRLTERRKVVKELILNSKNENEKKNLNIRQKALKLTANSIYGCLGSVNSRFYNLKMASFITFKGREILTQTKSIAENKFKLNVIYGDTDSLMIDTNLSGINSNYNKSIEICNQLVKSINILYKNIEFEIERVFKKLILYTKKKYACLCIDSKGNSFIETKGLDMVRRDFSKSTFIISTEILNILLMDMEVKENYKLVVGTELENMTENIFFKNNENKKIAELILEKLVDFKDTFEQQNVENFIINAAFSKNPENYPSTVFPHVSLALRLKENGIIYKKDDVISYVIGIGDKNTHVSKRAYLPNERYKIDFNYYIEHQVLPSLFRLLSLYKGIHHENINKIFGVIKPIKYLPTKNITFITKCCETVQEASKNCKSCNKEIHINFYINKITEILRKEISNLYLTDYKCTECNLKYDTYTTVCYNCNFVNKYQPKNYEFDQFLYSVYVTFKELEMNEVSNLVLKCLNFSEYRKIDLEKYFGKEFMNYCENKNVF</sequence>
<name>A0A4Q9LES6_9MICR</name>
<evidence type="ECO:0000313" key="7">
    <source>
        <dbReference type="EMBL" id="TBU06404.1"/>
    </source>
</evidence>
<keyword evidence="2 5" id="KW-0808">Transferase</keyword>
<proteinExistence type="inferred from homology"/>
<dbReference type="PROSITE" id="PS00116">
    <property type="entry name" value="DNA_POLYMERASE_B"/>
    <property type="match status" value="1"/>
</dbReference>
<dbReference type="GO" id="GO:0003688">
    <property type="term" value="F:DNA replication origin binding"/>
    <property type="evidence" value="ECO:0007669"/>
    <property type="project" value="TreeGrafter"/>
</dbReference>
<feature type="domain" description="DNA-directed DNA polymerase family B multifunctional" evidence="6">
    <location>
        <begin position="363"/>
        <end position="822"/>
    </location>
</feature>
<dbReference type="NCBIfam" id="TIGR00592">
    <property type="entry name" value="pol2"/>
    <property type="match status" value="1"/>
</dbReference>
<comment type="catalytic activity">
    <reaction evidence="5">
        <text>DNA(n) + a 2'-deoxyribonucleoside 5'-triphosphate = DNA(n+1) + diphosphate</text>
        <dbReference type="Rhea" id="RHEA:22508"/>
        <dbReference type="Rhea" id="RHEA-COMP:17339"/>
        <dbReference type="Rhea" id="RHEA-COMP:17340"/>
        <dbReference type="ChEBI" id="CHEBI:33019"/>
        <dbReference type="ChEBI" id="CHEBI:61560"/>
        <dbReference type="ChEBI" id="CHEBI:173112"/>
        <dbReference type="EC" id="2.7.7.7"/>
    </reaction>
</comment>
<keyword evidence="4 5" id="KW-0239">DNA-directed DNA polymerase</keyword>
<dbReference type="SUPFAM" id="SSF56672">
    <property type="entry name" value="DNA/RNA polymerases"/>
    <property type="match status" value="1"/>
</dbReference>
<dbReference type="InterPro" id="IPR006172">
    <property type="entry name" value="DNA-dir_DNA_pol_B"/>
</dbReference>
<dbReference type="SUPFAM" id="SSF53098">
    <property type="entry name" value="Ribonuclease H-like"/>
    <property type="match status" value="1"/>
</dbReference>
<dbReference type="Proteomes" id="UP000293045">
    <property type="component" value="Unassembled WGS sequence"/>
</dbReference>
<dbReference type="InterPro" id="IPR012337">
    <property type="entry name" value="RNaseH-like_sf"/>
</dbReference>
<dbReference type="PANTHER" id="PTHR45861:SF1">
    <property type="entry name" value="DNA POLYMERASE ALPHA CATALYTIC SUBUNIT"/>
    <property type="match status" value="1"/>
</dbReference>
<dbReference type="EMBL" id="PIXR01000501">
    <property type="protein sequence ID" value="TBU06404.1"/>
    <property type="molecule type" value="Genomic_DNA"/>
</dbReference>
<dbReference type="PANTHER" id="PTHR45861">
    <property type="entry name" value="DNA POLYMERASE ALPHA CATALYTIC SUBUNIT"/>
    <property type="match status" value="1"/>
</dbReference>
<dbReference type="AlphaFoldDB" id="A0A4Q9LES6"/>
<evidence type="ECO:0000256" key="2">
    <source>
        <dbReference type="ARBA" id="ARBA00022679"/>
    </source>
</evidence>
<dbReference type="Gene3D" id="1.10.132.60">
    <property type="entry name" value="DNA polymerase family B, C-terminal domain"/>
    <property type="match status" value="1"/>
</dbReference>
<dbReference type="GO" id="GO:0003887">
    <property type="term" value="F:DNA-directed DNA polymerase activity"/>
    <property type="evidence" value="ECO:0007669"/>
    <property type="project" value="UniProtKB-KW"/>
</dbReference>
<dbReference type="InterPro" id="IPR017964">
    <property type="entry name" value="DNA-dir_DNA_pol_B_CS"/>
</dbReference>
<keyword evidence="5" id="KW-0238">DNA-binding</keyword>
<dbReference type="Gene3D" id="3.90.1600.10">
    <property type="entry name" value="Palm domain of DNA polymerase"/>
    <property type="match status" value="2"/>
</dbReference>
<evidence type="ECO:0000256" key="4">
    <source>
        <dbReference type="ARBA" id="ARBA00022932"/>
    </source>
</evidence>
<dbReference type="GO" id="GO:0003697">
    <property type="term" value="F:single-stranded DNA binding"/>
    <property type="evidence" value="ECO:0007669"/>
    <property type="project" value="TreeGrafter"/>
</dbReference>
<keyword evidence="3 5" id="KW-0548">Nucleotidyltransferase</keyword>
<dbReference type="GO" id="GO:0006273">
    <property type="term" value="P:lagging strand elongation"/>
    <property type="evidence" value="ECO:0007669"/>
    <property type="project" value="TreeGrafter"/>
</dbReference>
<comment type="similarity">
    <text evidence="1 5">Belongs to the DNA polymerase type-B family.</text>
</comment>
<accession>A0A4Q9LES6</accession>
<dbReference type="GO" id="GO:0005658">
    <property type="term" value="C:alpha DNA polymerase:primase complex"/>
    <property type="evidence" value="ECO:0007669"/>
    <property type="project" value="TreeGrafter"/>
</dbReference>